<reference evidence="1 2" key="1">
    <citation type="submission" date="2016-12" db="EMBL/GenBank/DDBJ databases">
        <title>The new phylogeny of genus Mycobacterium.</title>
        <authorList>
            <person name="Tortoli E."/>
            <person name="Trovato A."/>
            <person name="Cirillo D.M."/>
        </authorList>
    </citation>
    <scope>NUCLEOTIDE SEQUENCE [LARGE SCALE GENOMIC DNA]</scope>
    <source>
        <strain evidence="1 2">DSM 45130</strain>
    </source>
</reference>
<accession>A0A1X0DCH9</accession>
<dbReference type="InterPro" id="IPR028037">
    <property type="entry name" value="Antitoxin_Rv0909/MT0933"/>
</dbReference>
<dbReference type="EMBL" id="MVHS01000026">
    <property type="protein sequence ID" value="ORA70038.1"/>
    <property type="molecule type" value="Genomic_DNA"/>
</dbReference>
<protein>
    <submittedName>
        <fullName evidence="1">Kanamycin biosynthetic protein</fullName>
    </submittedName>
</protein>
<dbReference type="OrthoDB" id="4843846at2"/>
<proteinExistence type="predicted"/>
<evidence type="ECO:0000313" key="1">
    <source>
        <dbReference type="EMBL" id="ORA70038.1"/>
    </source>
</evidence>
<dbReference type="Proteomes" id="UP000192801">
    <property type="component" value="Unassembled WGS sequence"/>
</dbReference>
<name>A0A1X0DCH9_9MYCO</name>
<comment type="caution">
    <text evidence="1">The sequence shown here is derived from an EMBL/GenBank/DDBJ whole genome shotgun (WGS) entry which is preliminary data.</text>
</comment>
<dbReference type="Pfam" id="PF14013">
    <property type="entry name" value="MT0933_antitox"/>
    <property type="match status" value="1"/>
</dbReference>
<dbReference type="RefSeq" id="WP_083031272.1">
    <property type="nucleotide sequence ID" value="NZ_AP022618.1"/>
</dbReference>
<sequence>MSFLDKAKDLIGQNVDKVEAAIDKAGDVIDEKTEGKFSGVVDKAQEAAKNFAHNAGDSDAPSA</sequence>
<dbReference type="STRING" id="444597.BST26_12185"/>
<dbReference type="AlphaFoldDB" id="A0A1X0DCH9"/>
<evidence type="ECO:0000313" key="2">
    <source>
        <dbReference type="Proteomes" id="UP000192801"/>
    </source>
</evidence>
<keyword evidence="2" id="KW-1185">Reference proteome</keyword>
<gene>
    <name evidence="1" type="ORF">BST26_12185</name>
</gene>
<organism evidence="1 2">
    <name type="scientific">Mycolicibacterium insubricum</name>
    <dbReference type="NCBI Taxonomy" id="444597"/>
    <lineage>
        <taxon>Bacteria</taxon>
        <taxon>Bacillati</taxon>
        <taxon>Actinomycetota</taxon>
        <taxon>Actinomycetes</taxon>
        <taxon>Mycobacteriales</taxon>
        <taxon>Mycobacteriaceae</taxon>
        <taxon>Mycolicibacterium</taxon>
    </lineage>
</organism>